<dbReference type="Pfam" id="PF07238">
    <property type="entry name" value="PilZ"/>
    <property type="match status" value="1"/>
</dbReference>
<accession>A0A1T4MTB9</accession>
<feature type="domain" description="PilZ" evidence="1">
    <location>
        <begin position="24"/>
        <end position="103"/>
    </location>
</feature>
<keyword evidence="3" id="KW-1185">Reference proteome</keyword>
<proteinExistence type="predicted"/>
<evidence type="ECO:0000313" key="3">
    <source>
        <dbReference type="Proteomes" id="UP000190395"/>
    </source>
</evidence>
<evidence type="ECO:0000259" key="1">
    <source>
        <dbReference type="Pfam" id="PF07238"/>
    </source>
</evidence>
<sequence>MDFNFRKDIRFNDFGRAECTEISPVAGALEDISLSGCKVHYDAPVSINMENDYEIHFRLSRAGKDALVLMCHPQWFNQKDDGSSEVGFLFLHSLDSEALQSYILQLQKEEMVEKFDGIMPQGDTCQFV</sequence>
<dbReference type="RefSeq" id="WP_078930738.1">
    <property type="nucleotide sequence ID" value="NZ_CAMCOW010000082.1"/>
</dbReference>
<dbReference type="GO" id="GO:0035438">
    <property type="term" value="F:cyclic-di-GMP binding"/>
    <property type="evidence" value="ECO:0007669"/>
    <property type="project" value="InterPro"/>
</dbReference>
<dbReference type="Gene3D" id="2.40.10.220">
    <property type="entry name" value="predicted glycosyltransferase like domains"/>
    <property type="match status" value="1"/>
</dbReference>
<organism evidence="2 3">
    <name type="scientific">Treponema berlinense</name>
    <dbReference type="NCBI Taxonomy" id="225004"/>
    <lineage>
        <taxon>Bacteria</taxon>
        <taxon>Pseudomonadati</taxon>
        <taxon>Spirochaetota</taxon>
        <taxon>Spirochaetia</taxon>
        <taxon>Spirochaetales</taxon>
        <taxon>Treponemataceae</taxon>
        <taxon>Treponema</taxon>
    </lineage>
</organism>
<dbReference type="InterPro" id="IPR009875">
    <property type="entry name" value="PilZ_domain"/>
</dbReference>
<dbReference type="OrthoDB" id="361732at2"/>
<name>A0A1T4MTB9_9SPIR</name>
<dbReference type="EMBL" id="FUXC01000004">
    <property type="protein sequence ID" value="SJZ70067.1"/>
    <property type="molecule type" value="Genomic_DNA"/>
</dbReference>
<dbReference type="Proteomes" id="UP000190395">
    <property type="component" value="Unassembled WGS sequence"/>
</dbReference>
<protein>
    <submittedName>
        <fullName evidence="2">PilZ domain-containing protein</fullName>
    </submittedName>
</protein>
<evidence type="ECO:0000313" key="2">
    <source>
        <dbReference type="EMBL" id="SJZ70067.1"/>
    </source>
</evidence>
<dbReference type="GeneID" id="303367245"/>
<reference evidence="2 3" key="1">
    <citation type="submission" date="2017-02" db="EMBL/GenBank/DDBJ databases">
        <authorList>
            <person name="Peterson S.W."/>
        </authorList>
    </citation>
    <scope>NUCLEOTIDE SEQUENCE [LARGE SCALE GENOMIC DNA]</scope>
    <source>
        <strain evidence="2 3">ATCC BAA-909</strain>
    </source>
</reference>
<gene>
    <name evidence="2" type="ORF">SAMN02745152_00992</name>
</gene>
<dbReference type="AlphaFoldDB" id="A0A1T4MTB9"/>
<dbReference type="STRING" id="225004.SAMN02745152_00992"/>